<dbReference type="GO" id="GO:0016491">
    <property type="term" value="F:oxidoreductase activity"/>
    <property type="evidence" value="ECO:0007669"/>
    <property type="project" value="UniProtKB-KW"/>
</dbReference>
<dbReference type="RefSeq" id="XP_007880270.1">
    <property type="nucleotide sequence ID" value="XM_007882079.1"/>
</dbReference>
<comment type="subcellular location">
    <subcellularLocation>
        <location evidence="2">Cytoplasm</location>
    </subcellularLocation>
    <subcellularLocation>
        <location evidence="1">Nucleus</location>
    </subcellularLocation>
</comment>
<dbReference type="GO" id="GO:0034599">
    <property type="term" value="P:cellular response to oxidative stress"/>
    <property type="evidence" value="ECO:0007669"/>
    <property type="project" value="InterPro"/>
</dbReference>
<dbReference type="GO" id="GO:0005737">
    <property type="term" value="C:cytoplasm"/>
    <property type="evidence" value="ECO:0007669"/>
    <property type="project" value="UniProtKB-SubCell"/>
</dbReference>
<dbReference type="Pfam" id="PF00881">
    <property type="entry name" value="Nitroreductase"/>
    <property type="match status" value="1"/>
</dbReference>
<accession>A0A061H587</accession>
<dbReference type="FunFam" id="3.40.109.10:FF:000001">
    <property type="entry name" value="Nitroreductase family"/>
    <property type="match status" value="1"/>
</dbReference>
<dbReference type="Gene3D" id="3.40.109.10">
    <property type="entry name" value="NADH Oxidase"/>
    <property type="match status" value="1"/>
</dbReference>
<dbReference type="CDD" id="cd02140">
    <property type="entry name" value="Frm2-like"/>
    <property type="match status" value="1"/>
</dbReference>
<dbReference type="PANTHER" id="PTHR43035">
    <property type="entry name" value="FATTY ACID REPRESSION MUTANT PROTEIN 2-RELATED"/>
    <property type="match status" value="1"/>
</dbReference>
<dbReference type="SUPFAM" id="SSF55469">
    <property type="entry name" value="FMN-dependent nitroreductase-like"/>
    <property type="match status" value="1"/>
</dbReference>
<proteinExistence type="inferred from homology"/>
<evidence type="ECO:0000313" key="8">
    <source>
        <dbReference type="EMBL" id="EPQ27808.1"/>
    </source>
</evidence>
<dbReference type="EMBL" id="KE361637">
    <property type="protein sequence ID" value="EPQ27808.1"/>
    <property type="molecule type" value="Genomic_DNA"/>
</dbReference>
<dbReference type="InterPro" id="IPR033877">
    <property type="entry name" value="Frm2/Hbn1"/>
</dbReference>
<reference evidence="8 9" key="1">
    <citation type="journal article" date="2013" name="Plant Cell">
        <title>The transition from a phytopathogenic smut ancestor to an anamorphic biocontrol agent deciphered by comparative whole-genome analysis.</title>
        <authorList>
            <person name="Lefebvre F."/>
            <person name="Joly D.L."/>
            <person name="Labbe C."/>
            <person name="Teichmann B."/>
            <person name="Linning R."/>
            <person name="Belzile F."/>
            <person name="Bakkeren G."/>
            <person name="Belanger R.R."/>
        </authorList>
    </citation>
    <scope>NUCLEOTIDE SEQUENCE [LARGE SCALE GENOMIC DNA]</scope>
    <source>
        <strain evidence="8 9">PF-1</strain>
    </source>
</reference>
<keyword evidence="5" id="KW-0560">Oxidoreductase</keyword>
<comment type="similarity">
    <text evidence="3">Belongs to the nitroreductase family.</text>
</comment>
<dbReference type="InterPro" id="IPR000415">
    <property type="entry name" value="Nitroreductase-like"/>
</dbReference>
<evidence type="ECO:0000256" key="6">
    <source>
        <dbReference type="ARBA" id="ARBA00023242"/>
    </source>
</evidence>
<dbReference type="eggNOG" id="ENOG502RYI9">
    <property type="taxonomic scope" value="Eukaryota"/>
</dbReference>
<keyword evidence="4" id="KW-0963">Cytoplasm</keyword>
<protein>
    <recommendedName>
        <fullName evidence="7">Nitroreductase domain-containing protein</fullName>
    </recommendedName>
</protein>
<organism evidence="8 9">
    <name type="scientific">Pseudozyma flocculosa PF-1</name>
    <dbReference type="NCBI Taxonomy" id="1277687"/>
    <lineage>
        <taxon>Eukaryota</taxon>
        <taxon>Fungi</taxon>
        <taxon>Dikarya</taxon>
        <taxon>Basidiomycota</taxon>
        <taxon>Ustilaginomycotina</taxon>
        <taxon>Ustilaginomycetes</taxon>
        <taxon>Ustilaginales</taxon>
        <taxon>Ustilaginaceae</taxon>
        <taxon>Pseudozyma</taxon>
    </lineage>
</organism>
<feature type="domain" description="Nitroreductase" evidence="7">
    <location>
        <begin position="10"/>
        <end position="178"/>
    </location>
</feature>
<dbReference type="HOGENOM" id="CLU_073125_1_0_1"/>
<evidence type="ECO:0000256" key="5">
    <source>
        <dbReference type="ARBA" id="ARBA00023002"/>
    </source>
</evidence>
<evidence type="ECO:0000259" key="7">
    <source>
        <dbReference type="Pfam" id="PF00881"/>
    </source>
</evidence>
<sequence>MSAPFISALAARRSIYALSKKAILSDEAVVSLVQKAVKYSPSSFNSMSSRAVVLLGKEHDHYWTKIVPDELRKVTPPDALEKGLKRVEGFAAGYGTVLFFEDASTVKGLQEKLPLYASSFPQWSEHASGMAQLATWTALELEGYGANLQHYANLTQPAVRAHWQLDDNWVLKSELVFGHPEGGPSPDKPFLADEERVKVFK</sequence>
<dbReference type="Proteomes" id="UP000053664">
    <property type="component" value="Unassembled WGS sequence"/>
</dbReference>
<dbReference type="AlphaFoldDB" id="A0A061H587"/>
<evidence type="ECO:0000256" key="4">
    <source>
        <dbReference type="ARBA" id="ARBA00022490"/>
    </source>
</evidence>
<dbReference type="GO" id="GO:0005634">
    <property type="term" value="C:nucleus"/>
    <property type="evidence" value="ECO:0007669"/>
    <property type="project" value="UniProtKB-SubCell"/>
</dbReference>
<name>A0A061H587_9BASI</name>
<dbReference type="KEGG" id="pfp:PFL1_04553"/>
<dbReference type="PANTHER" id="PTHR43035:SF1">
    <property type="entry name" value="FATTY ACID REPRESSION MUTANT PROTEIN 2-RELATED"/>
    <property type="match status" value="1"/>
</dbReference>
<keyword evidence="6" id="KW-0539">Nucleus</keyword>
<dbReference type="InterPro" id="IPR029479">
    <property type="entry name" value="Nitroreductase"/>
</dbReference>
<gene>
    <name evidence="8" type="ORF">PFL1_04553</name>
</gene>
<evidence type="ECO:0000256" key="2">
    <source>
        <dbReference type="ARBA" id="ARBA00004496"/>
    </source>
</evidence>
<dbReference type="OrthoDB" id="2138173at2759"/>
<evidence type="ECO:0000313" key="9">
    <source>
        <dbReference type="Proteomes" id="UP000053664"/>
    </source>
</evidence>
<dbReference type="GeneID" id="19318654"/>
<evidence type="ECO:0000256" key="3">
    <source>
        <dbReference type="ARBA" id="ARBA00007118"/>
    </source>
</evidence>
<evidence type="ECO:0000256" key="1">
    <source>
        <dbReference type="ARBA" id="ARBA00004123"/>
    </source>
</evidence>